<dbReference type="OrthoDB" id="168022at2157"/>
<accession>A0A3P3R997</accession>
<keyword evidence="2" id="KW-1185">Reference proteome</keyword>
<evidence type="ECO:0000313" key="1">
    <source>
        <dbReference type="EMBL" id="RRJ29240.1"/>
    </source>
</evidence>
<dbReference type="RefSeq" id="WP_124955728.1">
    <property type="nucleotide sequence ID" value="NZ_RRCH01000029.1"/>
</dbReference>
<dbReference type="EMBL" id="RRCH01000029">
    <property type="protein sequence ID" value="RRJ29240.1"/>
    <property type="molecule type" value="Genomic_DNA"/>
</dbReference>
<evidence type="ECO:0000313" key="2">
    <source>
        <dbReference type="Proteomes" id="UP000282322"/>
    </source>
</evidence>
<dbReference type="AlphaFoldDB" id="A0A3P3R997"/>
<organism evidence="1 2">
    <name type="scientific">Halocatena pleomorpha</name>
    <dbReference type="NCBI Taxonomy" id="1785090"/>
    <lineage>
        <taxon>Archaea</taxon>
        <taxon>Methanobacteriati</taxon>
        <taxon>Methanobacteriota</taxon>
        <taxon>Stenosarchaea group</taxon>
        <taxon>Halobacteria</taxon>
        <taxon>Halobacteriales</taxon>
        <taxon>Natronomonadaceae</taxon>
        <taxon>Halocatena</taxon>
    </lineage>
</organism>
<comment type="caution">
    <text evidence="1">The sequence shown here is derived from an EMBL/GenBank/DDBJ whole genome shotgun (WGS) entry which is preliminary data.</text>
</comment>
<reference evidence="1 2" key="1">
    <citation type="submission" date="2018-11" db="EMBL/GenBank/DDBJ databases">
        <title>Taxonoimc description of Halomarina strain SPP-AMP-1.</title>
        <authorList>
            <person name="Pal Y."/>
            <person name="Srinivasana K."/>
            <person name="Verma A."/>
            <person name="Kumar P."/>
        </authorList>
    </citation>
    <scope>NUCLEOTIDE SEQUENCE [LARGE SCALE GENOMIC DNA]</scope>
    <source>
        <strain evidence="1 2">SPP-AMP-1</strain>
    </source>
</reference>
<name>A0A3P3R997_9EURY</name>
<sequence>MKRRNFLRTVSLSGGVCTLSGCLSAVTGHSQSGTPDRETTTEGSRGCEPIVSDTDRVVCQRGTAELAEMVSVESESETFTVSTDTGEITSFLFTLHNRTKRAFVFRPDGWHIARQTQDEWELYAVGEGTADEMTVVPGDDHTWALSPQPHPTPRADTTTHVFTALPSGTHKFVLTGHFDAEPAVQIELQASFTLETSSTEQ</sequence>
<gene>
    <name evidence="1" type="ORF">EIK79_13985</name>
</gene>
<dbReference type="Proteomes" id="UP000282322">
    <property type="component" value="Unassembled WGS sequence"/>
</dbReference>
<dbReference type="PROSITE" id="PS51257">
    <property type="entry name" value="PROKAR_LIPOPROTEIN"/>
    <property type="match status" value="1"/>
</dbReference>
<protein>
    <submittedName>
        <fullName evidence="1">Uncharacterized protein</fullName>
    </submittedName>
</protein>
<proteinExistence type="predicted"/>